<gene>
    <name evidence="1" type="ORF">H9X83_11975</name>
</gene>
<proteinExistence type="predicted"/>
<name>A0ABS2GBK2_9FIRM</name>
<accession>A0ABS2GBK2</accession>
<evidence type="ECO:0000313" key="2">
    <source>
        <dbReference type="Proteomes" id="UP000729290"/>
    </source>
</evidence>
<reference evidence="1 2" key="1">
    <citation type="journal article" date="2021" name="Sci. Rep.">
        <title>The distribution of antibiotic resistance genes in chicken gut microbiota commensals.</title>
        <authorList>
            <person name="Juricova H."/>
            <person name="Matiasovicova J."/>
            <person name="Kubasova T."/>
            <person name="Cejkova D."/>
            <person name="Rychlik I."/>
        </authorList>
    </citation>
    <scope>NUCLEOTIDE SEQUENCE [LARGE SCALE GENOMIC DNA]</scope>
    <source>
        <strain evidence="1 2">An431b</strain>
    </source>
</reference>
<protein>
    <submittedName>
        <fullName evidence="1">DUF3793 family protein</fullName>
    </submittedName>
</protein>
<sequence length="190" mass="22514">MSHFEAQLIHHAAPTLRGIKQANLFSLSLEQLPRFREEIARYQKQLAPYGIRLLYLYCCKKRIFLMVYRVRAMERYLRLPMVRGYLTSLGYPDFSKEDVSLIQILMHLRQRMMAYHEFPHEIGFFLGYPVSDVFAFIREKGQNCKLVGYWKVYGDENAALRIFQRYEECRKEMMKQVAAGRSIPSLLETA</sequence>
<dbReference type="Proteomes" id="UP000729290">
    <property type="component" value="Unassembled WGS sequence"/>
</dbReference>
<evidence type="ECO:0000313" key="1">
    <source>
        <dbReference type="EMBL" id="MBM6878859.1"/>
    </source>
</evidence>
<organism evidence="1 2">
    <name type="scientific">Anaerotignum lactatifermentans</name>
    <dbReference type="NCBI Taxonomy" id="160404"/>
    <lineage>
        <taxon>Bacteria</taxon>
        <taxon>Bacillati</taxon>
        <taxon>Bacillota</taxon>
        <taxon>Clostridia</taxon>
        <taxon>Lachnospirales</taxon>
        <taxon>Anaerotignaceae</taxon>
        <taxon>Anaerotignum</taxon>
    </lineage>
</organism>
<keyword evidence="2" id="KW-1185">Reference proteome</keyword>
<dbReference type="InterPro" id="IPR024523">
    <property type="entry name" value="DUF3793"/>
</dbReference>
<dbReference type="Pfam" id="PF12672">
    <property type="entry name" value="DUF3793"/>
    <property type="match status" value="1"/>
</dbReference>
<dbReference type="RefSeq" id="WP_205134491.1">
    <property type="nucleotide sequence ID" value="NZ_JACSNT010000021.1"/>
</dbReference>
<comment type="caution">
    <text evidence="1">The sequence shown here is derived from an EMBL/GenBank/DDBJ whole genome shotgun (WGS) entry which is preliminary data.</text>
</comment>
<dbReference type="EMBL" id="JACSNV010000024">
    <property type="protein sequence ID" value="MBM6878859.1"/>
    <property type="molecule type" value="Genomic_DNA"/>
</dbReference>